<dbReference type="AlphaFoldDB" id="A0A9W8MXT8"/>
<gene>
    <name evidence="3" type="ORF">NLJ89_g4705</name>
</gene>
<accession>A0A9W8MXT8</accession>
<dbReference type="PANTHER" id="PTHR37019:SF2">
    <property type="entry name" value="EXPERA DOMAIN-CONTAINING PROTEIN"/>
    <property type="match status" value="1"/>
</dbReference>
<dbReference type="InterPro" id="IPR056121">
    <property type="entry name" value="DUF7704"/>
</dbReference>
<evidence type="ECO:0000259" key="2">
    <source>
        <dbReference type="Pfam" id="PF24803"/>
    </source>
</evidence>
<feature type="transmembrane region" description="Helical" evidence="1">
    <location>
        <begin position="94"/>
        <end position="114"/>
    </location>
</feature>
<keyword evidence="1" id="KW-0812">Transmembrane</keyword>
<keyword evidence="4" id="KW-1185">Reference proteome</keyword>
<evidence type="ECO:0000313" key="4">
    <source>
        <dbReference type="Proteomes" id="UP001148786"/>
    </source>
</evidence>
<dbReference type="OrthoDB" id="2937326at2759"/>
<dbReference type="Pfam" id="PF24803">
    <property type="entry name" value="DUF7704"/>
    <property type="match status" value="1"/>
</dbReference>
<keyword evidence="1" id="KW-1133">Transmembrane helix</keyword>
<protein>
    <recommendedName>
        <fullName evidence="2">DUF7704 domain-containing protein</fullName>
    </recommendedName>
</protein>
<dbReference type="Proteomes" id="UP001148786">
    <property type="component" value="Unassembled WGS sequence"/>
</dbReference>
<proteinExistence type="predicted"/>
<name>A0A9W8MXT8_9AGAR</name>
<comment type="caution">
    <text evidence="3">The sequence shown here is derived from an EMBL/GenBank/DDBJ whole genome shotgun (WGS) entry which is preliminary data.</text>
</comment>
<reference evidence="3" key="1">
    <citation type="submission" date="2022-07" db="EMBL/GenBank/DDBJ databases">
        <title>Genome Sequence of Agrocybe chaxingu.</title>
        <authorList>
            <person name="Buettner E."/>
        </authorList>
    </citation>
    <scope>NUCLEOTIDE SEQUENCE</scope>
    <source>
        <strain evidence="3">MP-N11</strain>
    </source>
</reference>
<sequence length="172" mass="19570">MTRFDALPGYYKFIFLYLEPLSEIGPFIMSVKSGPAWFYNELVPPTGPPPVYLDPRTEIAIWQLTICYILLFLIATLGFRAIRDTLPDNPAGQERLVGIILFSLAIADITHMFLTFRSLPPDIKYQPHLWNTTTHGNLTFVGTLHVSRLAWFSGVGRKRYYFGQPSATAKLK</sequence>
<keyword evidence="1" id="KW-0472">Membrane</keyword>
<feature type="transmembrane region" description="Helical" evidence="1">
    <location>
        <begin position="134"/>
        <end position="151"/>
    </location>
</feature>
<evidence type="ECO:0000313" key="3">
    <source>
        <dbReference type="EMBL" id="KAJ3510384.1"/>
    </source>
</evidence>
<feature type="transmembrane region" description="Helical" evidence="1">
    <location>
        <begin position="59"/>
        <end position="82"/>
    </location>
</feature>
<dbReference type="PANTHER" id="PTHR37019">
    <property type="entry name" value="CHROMOSOME 1, WHOLE GENOME SHOTGUN SEQUENCE"/>
    <property type="match status" value="1"/>
</dbReference>
<organism evidence="3 4">
    <name type="scientific">Agrocybe chaxingu</name>
    <dbReference type="NCBI Taxonomy" id="84603"/>
    <lineage>
        <taxon>Eukaryota</taxon>
        <taxon>Fungi</taxon>
        <taxon>Dikarya</taxon>
        <taxon>Basidiomycota</taxon>
        <taxon>Agaricomycotina</taxon>
        <taxon>Agaricomycetes</taxon>
        <taxon>Agaricomycetidae</taxon>
        <taxon>Agaricales</taxon>
        <taxon>Agaricineae</taxon>
        <taxon>Strophariaceae</taxon>
        <taxon>Agrocybe</taxon>
    </lineage>
</organism>
<evidence type="ECO:0000256" key="1">
    <source>
        <dbReference type="SAM" id="Phobius"/>
    </source>
</evidence>
<feature type="domain" description="DUF7704" evidence="2">
    <location>
        <begin position="6"/>
        <end position="156"/>
    </location>
</feature>
<dbReference type="EMBL" id="JANKHO010000403">
    <property type="protein sequence ID" value="KAJ3510384.1"/>
    <property type="molecule type" value="Genomic_DNA"/>
</dbReference>